<protein>
    <submittedName>
        <fullName evidence="1">Putative growth arrest-specific 6</fullName>
    </submittedName>
</protein>
<feature type="non-terminal residue" evidence="1">
    <location>
        <position position="1"/>
    </location>
</feature>
<dbReference type="EMBL" id="JP286144">
    <property type="protein sequence ID" value="AEQ17484.1"/>
    <property type="molecule type" value="mRNA"/>
</dbReference>
<accession>G5DYD0</accession>
<name>G5DYD0_9PIPI</name>
<dbReference type="AlphaFoldDB" id="G5DYD0"/>
<evidence type="ECO:0000313" key="1">
    <source>
        <dbReference type="EMBL" id="AEQ17484.1"/>
    </source>
</evidence>
<sequence>TSIQETVGMTEKMQCLVAGRGSFTGRGFAMFHIDYTYPSKEESKGNWRVEFHAQIIPATDTGVLFALVSQDMAVTLSSALIDYHST</sequence>
<dbReference type="Gene3D" id="2.60.120.200">
    <property type="match status" value="1"/>
</dbReference>
<proteinExistence type="evidence at transcript level"/>
<reference evidence="1" key="1">
    <citation type="submission" date="2011-09" db="EMBL/GenBank/DDBJ databases">
        <title>The odds of duplicate gene persistence after polyploidization.</title>
        <authorList>
            <person name="Chain F.J.J."/>
            <person name="Evans B.J."/>
            <person name="Dushoff J."/>
        </authorList>
    </citation>
    <scope>NUCLEOTIDE SEQUENCE</scope>
    <source>
        <tissue evidence="1">Liver</tissue>
    </source>
</reference>
<feature type="non-terminal residue" evidence="1">
    <location>
        <position position="86"/>
    </location>
</feature>
<organism evidence="1">
    <name type="scientific">Hymenochirus curtipes</name>
    <name type="common">western dwarf clawed frog</name>
    <dbReference type="NCBI Taxonomy" id="8362"/>
    <lineage>
        <taxon>Eukaryota</taxon>
        <taxon>Metazoa</taxon>
        <taxon>Chordata</taxon>
        <taxon>Craniata</taxon>
        <taxon>Vertebrata</taxon>
        <taxon>Euteleostomi</taxon>
        <taxon>Amphibia</taxon>
        <taxon>Batrachia</taxon>
        <taxon>Anura</taxon>
        <taxon>Pipoidea</taxon>
        <taxon>Pipidae</taxon>
        <taxon>Pipinae</taxon>
        <taxon>Hymenochirus</taxon>
    </lineage>
</organism>